<reference evidence="1" key="1">
    <citation type="submission" date="2022-08" db="EMBL/GenBank/DDBJ databases">
        <title>Genome Sequence of Fusarium decemcellulare.</title>
        <authorList>
            <person name="Buettner E."/>
        </authorList>
    </citation>
    <scope>NUCLEOTIDE SEQUENCE</scope>
    <source>
        <strain evidence="1">Babe19</strain>
    </source>
</reference>
<dbReference type="Proteomes" id="UP001148629">
    <property type="component" value="Unassembled WGS sequence"/>
</dbReference>
<proteinExistence type="predicted"/>
<protein>
    <submittedName>
        <fullName evidence="1">Uncharacterized protein</fullName>
    </submittedName>
</protein>
<dbReference type="EMBL" id="JANRMS010000119">
    <property type="protein sequence ID" value="KAJ3546283.1"/>
    <property type="molecule type" value="Genomic_DNA"/>
</dbReference>
<keyword evidence="2" id="KW-1185">Reference proteome</keyword>
<evidence type="ECO:0000313" key="2">
    <source>
        <dbReference type="Proteomes" id="UP001148629"/>
    </source>
</evidence>
<organism evidence="1 2">
    <name type="scientific">Fusarium decemcellulare</name>
    <dbReference type="NCBI Taxonomy" id="57161"/>
    <lineage>
        <taxon>Eukaryota</taxon>
        <taxon>Fungi</taxon>
        <taxon>Dikarya</taxon>
        <taxon>Ascomycota</taxon>
        <taxon>Pezizomycotina</taxon>
        <taxon>Sordariomycetes</taxon>
        <taxon>Hypocreomycetidae</taxon>
        <taxon>Hypocreales</taxon>
        <taxon>Nectriaceae</taxon>
        <taxon>Fusarium</taxon>
        <taxon>Fusarium decemcellulare species complex</taxon>
    </lineage>
</organism>
<name>A0ACC1STY0_9HYPO</name>
<accession>A0ACC1STY0</accession>
<evidence type="ECO:0000313" key="1">
    <source>
        <dbReference type="EMBL" id="KAJ3546283.1"/>
    </source>
</evidence>
<gene>
    <name evidence="1" type="ORF">NM208_g2077</name>
</gene>
<comment type="caution">
    <text evidence="1">The sequence shown here is derived from an EMBL/GenBank/DDBJ whole genome shotgun (WGS) entry which is preliminary data.</text>
</comment>
<sequence length="92" mass="9098">MKYSAALATFTMAIAALAAPTELEARTGGGSGGGGSTNTCSSTGQKQVCCNGILACVVQVLGTQCSSDAYCCKTEAPVGTLISINALNCISL</sequence>